<feature type="compositionally biased region" description="Polar residues" evidence="1">
    <location>
        <begin position="71"/>
        <end position="100"/>
    </location>
</feature>
<dbReference type="Proteomes" id="UP000467841">
    <property type="component" value="Unassembled WGS sequence"/>
</dbReference>
<evidence type="ECO:0000313" key="2">
    <source>
        <dbReference type="EMBL" id="CAA7022006.1"/>
    </source>
</evidence>
<evidence type="ECO:0000256" key="1">
    <source>
        <dbReference type="SAM" id="MobiDB-lite"/>
    </source>
</evidence>
<gene>
    <name evidence="2" type="ORF">MERR_LOCUS9241</name>
</gene>
<keyword evidence="3" id="KW-1185">Reference proteome</keyword>
<proteinExistence type="predicted"/>
<dbReference type="AlphaFoldDB" id="A0A6D2HY48"/>
<feature type="compositionally biased region" description="Low complexity" evidence="1">
    <location>
        <begin position="103"/>
        <end position="153"/>
    </location>
</feature>
<dbReference type="EMBL" id="CACVBM020000666">
    <property type="protein sequence ID" value="CAA7022006.1"/>
    <property type="molecule type" value="Genomic_DNA"/>
</dbReference>
<organism evidence="2 3">
    <name type="scientific">Microthlaspi erraticum</name>
    <dbReference type="NCBI Taxonomy" id="1685480"/>
    <lineage>
        <taxon>Eukaryota</taxon>
        <taxon>Viridiplantae</taxon>
        <taxon>Streptophyta</taxon>
        <taxon>Embryophyta</taxon>
        <taxon>Tracheophyta</taxon>
        <taxon>Spermatophyta</taxon>
        <taxon>Magnoliopsida</taxon>
        <taxon>eudicotyledons</taxon>
        <taxon>Gunneridae</taxon>
        <taxon>Pentapetalae</taxon>
        <taxon>rosids</taxon>
        <taxon>malvids</taxon>
        <taxon>Brassicales</taxon>
        <taxon>Brassicaceae</taxon>
        <taxon>Coluteocarpeae</taxon>
        <taxon>Microthlaspi</taxon>
    </lineage>
</organism>
<sequence length="271" mass="30132">MKNSFLTKLRHLLRHFKHRSLRGAWQCEINEKIKFSLLSLFADLHRRFKLQNPLPLFPQLLWPKLRTTGPTPISSVSPTQPPKSSSIVAHSPTVSPSHAPTMSPATPSQSPKSSSPASSPSPSSKSPSPASVFFLQSPSSSSPANSPTSSPSPDQTLDVRVLESSLMGLLASLALWEMFKYCSDIWRFDRHPCVRKLLIVFGQWGEFLDHFVPVFGLISQLDNNEQEKCGQGLKSQCEFDEGSDRCCVSYDEIVVNYDDVIELDEEGRDGS</sequence>
<name>A0A6D2HY48_9BRAS</name>
<protein>
    <submittedName>
        <fullName evidence="2">Uncharacterized protein</fullName>
    </submittedName>
</protein>
<feature type="region of interest" description="Disordered" evidence="1">
    <location>
        <begin position="71"/>
        <end position="156"/>
    </location>
</feature>
<comment type="caution">
    <text evidence="2">The sequence shown here is derived from an EMBL/GenBank/DDBJ whole genome shotgun (WGS) entry which is preliminary data.</text>
</comment>
<evidence type="ECO:0000313" key="3">
    <source>
        <dbReference type="Proteomes" id="UP000467841"/>
    </source>
</evidence>
<accession>A0A6D2HY48</accession>
<reference evidence="2" key="1">
    <citation type="submission" date="2020-01" db="EMBL/GenBank/DDBJ databases">
        <authorList>
            <person name="Mishra B."/>
        </authorList>
    </citation>
    <scope>NUCLEOTIDE SEQUENCE [LARGE SCALE GENOMIC DNA]</scope>
</reference>